<feature type="region of interest" description="Disordered" evidence="5">
    <location>
        <begin position="24"/>
        <end position="57"/>
    </location>
</feature>
<dbReference type="Proteomes" id="UP000515140">
    <property type="component" value="Unplaced"/>
</dbReference>
<proteinExistence type="inferred from homology"/>
<protein>
    <submittedName>
        <fullName evidence="7">Synaptonemal complex central element protein 1-like</fullName>
    </submittedName>
</protein>
<feature type="compositionally biased region" description="Basic and acidic residues" evidence="5">
    <location>
        <begin position="348"/>
        <end position="358"/>
    </location>
</feature>
<dbReference type="RefSeq" id="XP_020836071.1">
    <property type="nucleotide sequence ID" value="XM_020980412.1"/>
</dbReference>
<feature type="region of interest" description="Disordered" evidence="5">
    <location>
        <begin position="290"/>
        <end position="358"/>
    </location>
</feature>
<dbReference type="GO" id="GO:0000795">
    <property type="term" value="C:synaptonemal complex"/>
    <property type="evidence" value="ECO:0007669"/>
    <property type="project" value="InterPro"/>
</dbReference>
<dbReference type="PANTHER" id="PTHR21731">
    <property type="entry name" value="SYNAPTONEMAL COMPLEX CENTRAL ELEMENT PROTEIN 1-LIKE"/>
    <property type="match status" value="1"/>
</dbReference>
<keyword evidence="2 4" id="KW-0175">Coiled coil</keyword>
<comment type="similarity">
    <text evidence="1">Belongs to the SYCE family.</text>
</comment>
<gene>
    <name evidence="7" type="primary">LOC110204054</name>
</gene>
<evidence type="ECO:0000313" key="7">
    <source>
        <dbReference type="RefSeq" id="XP_020836071.1"/>
    </source>
</evidence>
<evidence type="ECO:0000313" key="6">
    <source>
        <dbReference type="Proteomes" id="UP000515140"/>
    </source>
</evidence>
<dbReference type="FunCoup" id="A0A6P5JWA0">
    <property type="interactions" value="35"/>
</dbReference>
<feature type="coiled-coil region" evidence="4">
    <location>
        <begin position="183"/>
        <end position="217"/>
    </location>
</feature>
<name>A0A6P5JWA0_PHACI</name>
<dbReference type="GeneID" id="110204054"/>
<feature type="coiled-coil region" evidence="4">
    <location>
        <begin position="58"/>
        <end position="106"/>
    </location>
</feature>
<dbReference type="GO" id="GO:0007130">
    <property type="term" value="P:synaptonemal complex assembly"/>
    <property type="evidence" value="ECO:0007669"/>
    <property type="project" value="InterPro"/>
</dbReference>
<keyword evidence="6" id="KW-1185">Reference proteome</keyword>
<keyword evidence="3" id="KW-0469">Meiosis</keyword>
<sequence length="415" mass="47673">MENFDKPVWIPEKNVWACITSHSPDAEYEDSGKVQKEPIYSEESPSHIGSKGNLDPRTEDVISRINELQQAKKIANKELCETQAHRQSLQKELDEMSLEETQLKEILSKKQETLRILRLHCQEKETEVVRQQAVFEGYQKRITELNSKIQEGKLKKRNQRMEFGQQLEEMMEKNKTVWEFHKTAKLSQEISKVNNNKEQLLIEERLTQEKLDSIQKQLDRLTQPEAKTEATAVTSVDAFLCSEEAAAAMQASQLFEEENKKATESLKAASLHYHQLQQKYQRLKRELESVGHSSIRGSKETGTEEAAEWESGIVTKSVMELPRTQKKDQEVRPDPGKHHEVHLHPRGSQREQQNKGYDDHTTQALPALIVHVSNPLRDLCRDAVSAPQDVWIQQSTPKGNPSVLLLLCNESNLFP</sequence>
<dbReference type="InterPro" id="IPR026676">
    <property type="entry name" value="SYCE1"/>
</dbReference>
<feature type="compositionally biased region" description="Basic and acidic residues" evidence="5">
    <location>
        <begin position="323"/>
        <end position="338"/>
    </location>
</feature>
<organism evidence="6 7">
    <name type="scientific">Phascolarctos cinereus</name>
    <name type="common">Koala</name>
    <dbReference type="NCBI Taxonomy" id="38626"/>
    <lineage>
        <taxon>Eukaryota</taxon>
        <taxon>Metazoa</taxon>
        <taxon>Chordata</taxon>
        <taxon>Craniata</taxon>
        <taxon>Vertebrata</taxon>
        <taxon>Euteleostomi</taxon>
        <taxon>Mammalia</taxon>
        <taxon>Metatheria</taxon>
        <taxon>Diprotodontia</taxon>
        <taxon>Phascolarctidae</taxon>
        <taxon>Phascolarctos</taxon>
    </lineage>
</organism>
<accession>A0A6P5JWA0</accession>
<reference evidence="7" key="1">
    <citation type="submission" date="2025-08" db="UniProtKB">
        <authorList>
            <consortium name="RefSeq"/>
        </authorList>
    </citation>
    <scope>IDENTIFICATION</scope>
    <source>
        <tissue evidence="7">Spleen</tissue>
    </source>
</reference>
<evidence type="ECO:0000256" key="4">
    <source>
        <dbReference type="SAM" id="Coils"/>
    </source>
</evidence>
<evidence type="ECO:0000256" key="1">
    <source>
        <dbReference type="ARBA" id="ARBA00010094"/>
    </source>
</evidence>
<evidence type="ECO:0000256" key="5">
    <source>
        <dbReference type="SAM" id="MobiDB-lite"/>
    </source>
</evidence>
<evidence type="ECO:0000256" key="2">
    <source>
        <dbReference type="ARBA" id="ARBA00023054"/>
    </source>
</evidence>
<dbReference type="KEGG" id="pcw:110204054"/>
<dbReference type="PANTHER" id="PTHR21731:SF1">
    <property type="entry name" value="SYNAPTONEMAL COMPLEX CENTRAL ELEMENT PROTEIN 1-LIKE"/>
    <property type="match status" value="1"/>
</dbReference>
<evidence type="ECO:0000256" key="3">
    <source>
        <dbReference type="ARBA" id="ARBA00023254"/>
    </source>
</evidence>
<dbReference type="Pfam" id="PF15233">
    <property type="entry name" value="SYCE1"/>
    <property type="match status" value="1"/>
</dbReference>
<dbReference type="AlphaFoldDB" id="A0A6P5JWA0"/>
<dbReference type="InParanoid" id="A0A6P5JWA0"/>